<dbReference type="RefSeq" id="WP_042031444.1">
    <property type="nucleotide sequence ID" value="NZ_CAWMFX010000027.1"/>
</dbReference>
<dbReference type="GeneID" id="69553135"/>
<evidence type="ECO:0000313" key="2">
    <source>
        <dbReference type="Proteomes" id="UP000595481"/>
    </source>
</evidence>
<evidence type="ECO:0000313" key="1">
    <source>
        <dbReference type="EMBL" id="QQB19319.1"/>
    </source>
</evidence>
<accession>A0A7T4A8K3</accession>
<gene>
    <name evidence="1" type="ORF">I6H43_17630</name>
</gene>
<evidence type="ECO:0008006" key="3">
    <source>
        <dbReference type="Google" id="ProtNLM"/>
    </source>
</evidence>
<keyword evidence="2" id="KW-1185">Reference proteome</keyword>
<sequence>MSDQLTHSRLSEIACSWLKRPMSNKGPACQIAMIEVGGLYGGERADAWGYRWGCNGGSVLVEVKVSRSDFLVDAKKPHRNGKVLGMGTYRYYMCPEGIITLDDLPHGWGLLWVNSRGHVKLMAGHVGMLLGHNGRGAETVWAHQKNDQLELEMMAHVLSRIGDPEVMNRRLRDAELKAQRLARYHDDFHRQESEMRSLRWKVKGLSEMLDAHGVEVNAA</sequence>
<protein>
    <recommendedName>
        <fullName evidence="3">Adenylosuccinate synthase</fullName>
    </recommendedName>
</protein>
<name>A0A7T4A8K3_AERJA</name>
<proteinExistence type="predicted"/>
<reference evidence="1 2" key="1">
    <citation type="submission" date="2020-12" db="EMBL/GenBank/DDBJ databases">
        <title>FDA dAtabase for Regulatory Grade micrObial Sequences (FDA-ARGOS): Supporting development and validation of Infectious Disease Dx tests.</title>
        <authorList>
            <person name="Sproer C."/>
            <person name="Gronow S."/>
            <person name="Severitt S."/>
            <person name="Schroder I."/>
            <person name="Tallon L."/>
            <person name="Sadzewicz L."/>
            <person name="Zhao X."/>
            <person name="Boylan J."/>
            <person name="Ott S."/>
            <person name="Bowen H."/>
            <person name="Vavikolanu K."/>
            <person name="Mehta A."/>
            <person name="Aluvathingal J."/>
            <person name="Nadendla S."/>
            <person name="Lowell S."/>
            <person name="Myers T."/>
            <person name="Yan Y."/>
            <person name="Sichtig H."/>
        </authorList>
    </citation>
    <scope>NUCLEOTIDE SEQUENCE [LARGE SCALE GENOMIC DNA]</scope>
    <source>
        <strain evidence="1 2">FDAARGOS_986</strain>
    </source>
</reference>
<organism evidence="1 2">
    <name type="scientific">Aeromonas jandaei</name>
    <dbReference type="NCBI Taxonomy" id="650"/>
    <lineage>
        <taxon>Bacteria</taxon>
        <taxon>Pseudomonadati</taxon>
        <taxon>Pseudomonadota</taxon>
        <taxon>Gammaproteobacteria</taxon>
        <taxon>Aeromonadales</taxon>
        <taxon>Aeromonadaceae</taxon>
        <taxon>Aeromonas</taxon>
    </lineage>
</organism>
<dbReference type="Proteomes" id="UP000595481">
    <property type="component" value="Chromosome"/>
</dbReference>
<dbReference type="EMBL" id="CP066092">
    <property type="protein sequence ID" value="QQB19319.1"/>
    <property type="molecule type" value="Genomic_DNA"/>
</dbReference>